<proteinExistence type="inferred from homology"/>
<dbReference type="RefSeq" id="WP_160893099.1">
    <property type="nucleotide sequence ID" value="NZ_WUMU01000005.1"/>
</dbReference>
<comment type="caution">
    <text evidence="12">The sequence shown here is derived from an EMBL/GenBank/DDBJ whole genome shotgun (WGS) entry which is preliminary data.</text>
</comment>
<evidence type="ECO:0000313" key="13">
    <source>
        <dbReference type="Proteomes" id="UP000477911"/>
    </source>
</evidence>
<dbReference type="Gene3D" id="3.30.470.10">
    <property type="match status" value="1"/>
</dbReference>
<keyword evidence="8" id="KW-0028">Amino-acid biosynthesis</keyword>
<dbReference type="Gene3D" id="3.20.10.10">
    <property type="entry name" value="D-amino Acid Aminotransferase, subunit A, domain 2"/>
    <property type="match status" value="1"/>
</dbReference>
<dbReference type="SUPFAM" id="SSF56752">
    <property type="entry name" value="D-aminoacid aminotransferase-like PLP-dependent enzymes"/>
    <property type="match status" value="1"/>
</dbReference>
<comment type="pathway">
    <text evidence="2">Amino-acid biosynthesis; L-isoleucine biosynthesis; L-isoleucine from 2-oxobutanoate: step 4/4.</text>
</comment>
<evidence type="ECO:0000256" key="7">
    <source>
        <dbReference type="ARBA" id="ARBA00014472"/>
    </source>
</evidence>
<dbReference type="EC" id="2.6.1.42" evidence="6"/>
<accession>A0A6L7G2C8</accession>
<dbReference type="GO" id="GO:0005829">
    <property type="term" value="C:cytosol"/>
    <property type="evidence" value="ECO:0007669"/>
    <property type="project" value="TreeGrafter"/>
</dbReference>
<evidence type="ECO:0000256" key="5">
    <source>
        <dbReference type="ARBA" id="ARBA00009320"/>
    </source>
</evidence>
<dbReference type="PANTHER" id="PTHR42743">
    <property type="entry name" value="AMINO-ACID AMINOTRANSFERASE"/>
    <property type="match status" value="1"/>
</dbReference>
<keyword evidence="12" id="KW-0808">Transferase</keyword>
<dbReference type="AlphaFoldDB" id="A0A6L7G2C8"/>
<keyword evidence="13" id="KW-1185">Reference proteome</keyword>
<evidence type="ECO:0000256" key="8">
    <source>
        <dbReference type="ARBA" id="ARBA00023304"/>
    </source>
</evidence>
<organism evidence="12 13">
    <name type="scientific">Pseudooceanicola albus</name>
    <dbReference type="NCBI Taxonomy" id="2692189"/>
    <lineage>
        <taxon>Bacteria</taxon>
        <taxon>Pseudomonadati</taxon>
        <taxon>Pseudomonadota</taxon>
        <taxon>Alphaproteobacteria</taxon>
        <taxon>Rhodobacterales</taxon>
        <taxon>Paracoccaceae</taxon>
        <taxon>Pseudooceanicola</taxon>
    </lineage>
</organism>
<dbReference type="EMBL" id="WUMU01000005">
    <property type="protein sequence ID" value="MXN17607.1"/>
    <property type="molecule type" value="Genomic_DNA"/>
</dbReference>
<sequence>MLWLDGTPLDGNVAPFDLTDRGLMLGDGVFDTAFVLEGALVLGARHLDRLEASCVALGLPLDRAALEATLRDVTARVSTGALRITVTRGAGPRGLLPPAKARPRCIISATPGVPATLWQPLDAAFTTIRRNETSPAARHKCLTYMDAILALQEVAPLGAQEAIFCNTTGQLACAATGNLFCLSGDRLLTPPLQAGILPGTIRATLLELAPGLGLTPVEAPLPPEELNRADGVFLTNSLRLMAPLRRLDGTPLSRNGWDRMADLAQVLCRRIDPATTAPWLAEGPRGWATAD</sequence>
<keyword evidence="12" id="KW-0032">Aminotransferase</keyword>
<dbReference type="InterPro" id="IPR050571">
    <property type="entry name" value="Class-IV_PLP-Dep_Aminotrnsfr"/>
</dbReference>
<dbReference type="PANTHER" id="PTHR42743:SF11">
    <property type="entry name" value="AMINODEOXYCHORISMATE LYASE"/>
    <property type="match status" value="1"/>
</dbReference>
<name>A0A6L7G2C8_9RHOB</name>
<comment type="similarity">
    <text evidence="5">Belongs to the class-IV pyridoxal-phosphate-dependent aminotransferase family.</text>
</comment>
<protein>
    <recommendedName>
        <fullName evidence="7">Probable branched-chain-amino-acid aminotransferase</fullName>
        <ecNumber evidence="6">2.6.1.42</ecNumber>
    </recommendedName>
</protein>
<comment type="catalytic activity">
    <reaction evidence="11">
        <text>L-leucine + 2-oxoglutarate = 4-methyl-2-oxopentanoate + L-glutamate</text>
        <dbReference type="Rhea" id="RHEA:18321"/>
        <dbReference type="ChEBI" id="CHEBI:16810"/>
        <dbReference type="ChEBI" id="CHEBI:17865"/>
        <dbReference type="ChEBI" id="CHEBI:29985"/>
        <dbReference type="ChEBI" id="CHEBI:57427"/>
        <dbReference type="EC" id="2.6.1.42"/>
    </reaction>
</comment>
<evidence type="ECO:0000256" key="10">
    <source>
        <dbReference type="ARBA" id="ARBA00048798"/>
    </source>
</evidence>
<evidence type="ECO:0000256" key="4">
    <source>
        <dbReference type="ARBA" id="ARBA00005072"/>
    </source>
</evidence>
<dbReference type="GO" id="GO:0009082">
    <property type="term" value="P:branched-chain amino acid biosynthetic process"/>
    <property type="evidence" value="ECO:0007669"/>
    <property type="project" value="UniProtKB-KW"/>
</dbReference>
<evidence type="ECO:0000256" key="11">
    <source>
        <dbReference type="ARBA" id="ARBA00049229"/>
    </source>
</evidence>
<keyword evidence="8" id="KW-0100">Branched-chain amino acid biosynthesis</keyword>
<dbReference type="InterPro" id="IPR043132">
    <property type="entry name" value="BCAT-like_C"/>
</dbReference>
<dbReference type="Proteomes" id="UP000477911">
    <property type="component" value="Unassembled WGS sequence"/>
</dbReference>
<comment type="pathway">
    <text evidence="4">Amino-acid biosynthesis; L-leucine biosynthesis; L-leucine from 3-methyl-2-oxobutanoate: step 4/4.</text>
</comment>
<dbReference type="InterPro" id="IPR043131">
    <property type="entry name" value="BCAT-like_N"/>
</dbReference>
<evidence type="ECO:0000313" key="12">
    <source>
        <dbReference type="EMBL" id="MXN17607.1"/>
    </source>
</evidence>
<dbReference type="InterPro" id="IPR036038">
    <property type="entry name" value="Aminotransferase-like"/>
</dbReference>
<comment type="function">
    <text evidence="1">Acts on leucine, isoleucine and valine.</text>
</comment>
<dbReference type="GO" id="GO:0004084">
    <property type="term" value="F:branched-chain-amino-acid transaminase activity"/>
    <property type="evidence" value="ECO:0007669"/>
    <property type="project" value="UniProtKB-EC"/>
</dbReference>
<reference evidence="12 13" key="1">
    <citation type="submission" date="2019-12" db="EMBL/GenBank/DDBJ databases">
        <authorList>
            <person name="Li M."/>
        </authorList>
    </citation>
    <scope>NUCLEOTIDE SEQUENCE [LARGE SCALE GENOMIC DNA]</scope>
    <source>
        <strain evidence="12 13">GBMRC 2024</strain>
    </source>
</reference>
<comment type="pathway">
    <text evidence="3">Amino-acid biosynthesis; L-valine biosynthesis; L-valine from pyruvate: step 4/4.</text>
</comment>
<comment type="catalytic activity">
    <reaction evidence="10">
        <text>L-isoleucine + 2-oxoglutarate = (S)-3-methyl-2-oxopentanoate + L-glutamate</text>
        <dbReference type="Rhea" id="RHEA:24801"/>
        <dbReference type="ChEBI" id="CHEBI:16810"/>
        <dbReference type="ChEBI" id="CHEBI:29985"/>
        <dbReference type="ChEBI" id="CHEBI:35146"/>
        <dbReference type="ChEBI" id="CHEBI:58045"/>
        <dbReference type="EC" id="2.6.1.42"/>
    </reaction>
</comment>
<evidence type="ECO:0000256" key="6">
    <source>
        <dbReference type="ARBA" id="ARBA00013053"/>
    </source>
</evidence>
<comment type="catalytic activity">
    <reaction evidence="9">
        <text>L-valine + 2-oxoglutarate = 3-methyl-2-oxobutanoate + L-glutamate</text>
        <dbReference type="Rhea" id="RHEA:24813"/>
        <dbReference type="ChEBI" id="CHEBI:11851"/>
        <dbReference type="ChEBI" id="CHEBI:16810"/>
        <dbReference type="ChEBI" id="CHEBI:29985"/>
        <dbReference type="ChEBI" id="CHEBI:57762"/>
        <dbReference type="EC" id="2.6.1.42"/>
    </reaction>
</comment>
<evidence type="ECO:0000256" key="1">
    <source>
        <dbReference type="ARBA" id="ARBA00003109"/>
    </source>
</evidence>
<evidence type="ECO:0000256" key="3">
    <source>
        <dbReference type="ARBA" id="ARBA00004931"/>
    </source>
</evidence>
<gene>
    <name evidence="12" type="ORF">GR170_07170</name>
</gene>
<evidence type="ECO:0000256" key="9">
    <source>
        <dbReference type="ARBA" id="ARBA00048212"/>
    </source>
</evidence>
<dbReference type="InterPro" id="IPR001544">
    <property type="entry name" value="Aminotrans_IV"/>
</dbReference>
<evidence type="ECO:0000256" key="2">
    <source>
        <dbReference type="ARBA" id="ARBA00004824"/>
    </source>
</evidence>
<dbReference type="Pfam" id="PF01063">
    <property type="entry name" value="Aminotran_4"/>
    <property type="match status" value="1"/>
</dbReference>